<gene>
    <name evidence="4" type="ORF">EI545_03370</name>
</gene>
<evidence type="ECO:0000256" key="1">
    <source>
        <dbReference type="SAM" id="MobiDB-lite"/>
    </source>
</evidence>
<proteinExistence type="predicted"/>
<dbReference type="Pfam" id="PF08279">
    <property type="entry name" value="HTH_11"/>
    <property type="match status" value="1"/>
</dbReference>
<dbReference type="InterPro" id="IPR013196">
    <property type="entry name" value="HTH_11"/>
</dbReference>
<feature type="domain" description="WYL" evidence="3">
    <location>
        <begin position="135"/>
        <end position="200"/>
    </location>
</feature>
<dbReference type="KEGG" id="taw:EI545_03370"/>
<evidence type="ECO:0000259" key="2">
    <source>
        <dbReference type="Pfam" id="PF08279"/>
    </source>
</evidence>
<dbReference type="SUPFAM" id="SSF46785">
    <property type="entry name" value="Winged helix' DNA-binding domain"/>
    <property type="match status" value="1"/>
</dbReference>
<evidence type="ECO:0000313" key="5">
    <source>
        <dbReference type="Proteomes" id="UP000282002"/>
    </source>
</evidence>
<evidence type="ECO:0000259" key="3">
    <source>
        <dbReference type="Pfam" id="PF13280"/>
    </source>
</evidence>
<dbReference type="OrthoDB" id="7173212at2"/>
<dbReference type="InterPro" id="IPR036388">
    <property type="entry name" value="WH-like_DNA-bd_sf"/>
</dbReference>
<dbReference type="InterPro" id="IPR051534">
    <property type="entry name" value="CBASS_pafABC_assoc_protein"/>
</dbReference>
<protein>
    <submittedName>
        <fullName evidence="4">YafY family transcriptional regulator</fullName>
    </submittedName>
</protein>
<keyword evidence="5" id="KW-1185">Reference proteome</keyword>
<dbReference type="InterPro" id="IPR036390">
    <property type="entry name" value="WH_DNA-bd_sf"/>
</dbReference>
<feature type="region of interest" description="Disordered" evidence="1">
    <location>
        <begin position="224"/>
        <end position="243"/>
    </location>
</feature>
<dbReference type="EMBL" id="CP034328">
    <property type="protein sequence ID" value="AZL57960.1"/>
    <property type="molecule type" value="Genomic_DNA"/>
</dbReference>
<dbReference type="RefSeq" id="WP_125324161.1">
    <property type="nucleotide sequence ID" value="NZ_CP034328.1"/>
</dbReference>
<accession>A0A3S8U2Z4</accession>
<organism evidence="4 5">
    <name type="scientific">Tabrizicola piscis</name>
    <dbReference type="NCBI Taxonomy" id="2494374"/>
    <lineage>
        <taxon>Bacteria</taxon>
        <taxon>Pseudomonadati</taxon>
        <taxon>Pseudomonadota</taxon>
        <taxon>Alphaproteobacteria</taxon>
        <taxon>Rhodobacterales</taxon>
        <taxon>Paracoccaceae</taxon>
        <taxon>Tabrizicola</taxon>
    </lineage>
</organism>
<dbReference type="PANTHER" id="PTHR34580">
    <property type="match status" value="1"/>
</dbReference>
<dbReference type="PANTHER" id="PTHR34580:SF3">
    <property type="entry name" value="PROTEIN PAFB"/>
    <property type="match status" value="1"/>
</dbReference>
<dbReference type="PROSITE" id="PS52050">
    <property type="entry name" value="WYL"/>
    <property type="match status" value="1"/>
</dbReference>
<dbReference type="Pfam" id="PF13280">
    <property type="entry name" value="WYL"/>
    <property type="match status" value="1"/>
</dbReference>
<feature type="domain" description="Helix-turn-helix type 11" evidence="2">
    <location>
        <begin position="6"/>
        <end position="58"/>
    </location>
</feature>
<name>A0A3S8U2Z4_9RHOB</name>
<reference evidence="4 5" key="1">
    <citation type="submission" date="2018-12" db="EMBL/GenBank/DDBJ databases">
        <title>Complete genome sequencing of Tabrizicola sp. K13M18.</title>
        <authorList>
            <person name="Bae J.-W."/>
        </authorList>
    </citation>
    <scope>NUCLEOTIDE SEQUENCE [LARGE SCALE GENOMIC DNA]</scope>
    <source>
        <strain evidence="4 5">K13M18</strain>
    </source>
</reference>
<dbReference type="Proteomes" id="UP000282002">
    <property type="component" value="Chromosome"/>
</dbReference>
<dbReference type="AlphaFoldDB" id="A0A3S8U2Z4"/>
<sequence>MRRTDRLFDLIQILRDGRLHTARAMAETLEVSVRTIWRDMATLVASGLPVEGERGVGYALREPITLPPLTLTPDEAQALTLGLQLVTEGADPSLAGAAASLRGKIAAVVPDRLGVDRGSETWVFPGAEAMAAARHLPGLRRAIRLRERMLITYRSAEGAVSQRIVRPLVLEFWGRVWTLASWCETRGDFRSFRVDRMETVLPTGQTFHDEPGRDLAGWRALTASQTRPLDPEDETAIAADHQP</sequence>
<dbReference type="InterPro" id="IPR026881">
    <property type="entry name" value="WYL_dom"/>
</dbReference>
<dbReference type="Gene3D" id="1.10.10.10">
    <property type="entry name" value="Winged helix-like DNA-binding domain superfamily/Winged helix DNA-binding domain"/>
    <property type="match status" value="1"/>
</dbReference>
<evidence type="ECO:0000313" key="4">
    <source>
        <dbReference type="EMBL" id="AZL57960.1"/>
    </source>
</evidence>